<dbReference type="Gramene" id="OQU90740">
    <property type="protein sequence ID" value="OQU90740"/>
    <property type="gene ID" value="SORBI_3001G037150"/>
</dbReference>
<dbReference type="EMBL" id="CM000760">
    <property type="protein sequence ID" value="OQU90740.1"/>
    <property type="molecule type" value="Genomic_DNA"/>
</dbReference>
<evidence type="ECO:0000313" key="2">
    <source>
        <dbReference type="Proteomes" id="UP000000768"/>
    </source>
</evidence>
<sequence>MMVWGSLAYGLHGPEYRSILQWRRVDLGVVVEPKKPWASSGCSVQAVSAWTGLHQVHLLEAWWRRQPAGLARGLGNPQAPEAIRGVCLGEGNRPCWHVASETLEPLKPSEEFVFLRQSRA</sequence>
<name>A0A1Z5S470_SORBI</name>
<dbReference type="AlphaFoldDB" id="A0A1Z5S470"/>
<accession>A0A1Z5S470</accession>
<reference evidence="1 2" key="1">
    <citation type="journal article" date="2009" name="Nature">
        <title>The Sorghum bicolor genome and the diversification of grasses.</title>
        <authorList>
            <person name="Paterson A.H."/>
            <person name="Bowers J.E."/>
            <person name="Bruggmann R."/>
            <person name="Dubchak I."/>
            <person name="Grimwood J."/>
            <person name="Gundlach H."/>
            <person name="Haberer G."/>
            <person name="Hellsten U."/>
            <person name="Mitros T."/>
            <person name="Poliakov A."/>
            <person name="Schmutz J."/>
            <person name="Spannagl M."/>
            <person name="Tang H."/>
            <person name="Wang X."/>
            <person name="Wicker T."/>
            <person name="Bharti A.K."/>
            <person name="Chapman J."/>
            <person name="Feltus F.A."/>
            <person name="Gowik U."/>
            <person name="Grigoriev I.V."/>
            <person name="Lyons E."/>
            <person name="Maher C.A."/>
            <person name="Martis M."/>
            <person name="Narechania A."/>
            <person name="Otillar R.P."/>
            <person name="Penning B.W."/>
            <person name="Salamov A.A."/>
            <person name="Wang Y."/>
            <person name="Zhang L."/>
            <person name="Carpita N.C."/>
            <person name="Freeling M."/>
            <person name="Gingle A.R."/>
            <person name="Hash C.T."/>
            <person name="Keller B."/>
            <person name="Klein P."/>
            <person name="Kresovich S."/>
            <person name="McCann M.C."/>
            <person name="Ming R."/>
            <person name="Peterson D.G."/>
            <person name="Mehboob-ur-Rahman"/>
            <person name="Ware D."/>
            <person name="Westhoff P."/>
            <person name="Mayer K.F."/>
            <person name="Messing J."/>
            <person name="Rokhsar D.S."/>
        </authorList>
    </citation>
    <scope>NUCLEOTIDE SEQUENCE [LARGE SCALE GENOMIC DNA]</scope>
    <source>
        <strain evidence="2">cv. BTx623</strain>
    </source>
</reference>
<dbReference type="Proteomes" id="UP000000768">
    <property type="component" value="Chromosome 1"/>
</dbReference>
<organism evidence="1 2">
    <name type="scientific">Sorghum bicolor</name>
    <name type="common">Sorghum</name>
    <name type="synonym">Sorghum vulgare</name>
    <dbReference type="NCBI Taxonomy" id="4558"/>
    <lineage>
        <taxon>Eukaryota</taxon>
        <taxon>Viridiplantae</taxon>
        <taxon>Streptophyta</taxon>
        <taxon>Embryophyta</taxon>
        <taxon>Tracheophyta</taxon>
        <taxon>Spermatophyta</taxon>
        <taxon>Magnoliopsida</taxon>
        <taxon>Liliopsida</taxon>
        <taxon>Poales</taxon>
        <taxon>Poaceae</taxon>
        <taxon>PACMAD clade</taxon>
        <taxon>Panicoideae</taxon>
        <taxon>Andropogonodae</taxon>
        <taxon>Andropogoneae</taxon>
        <taxon>Sorghinae</taxon>
        <taxon>Sorghum</taxon>
    </lineage>
</organism>
<reference evidence="2" key="2">
    <citation type="journal article" date="2018" name="Plant J.">
        <title>The Sorghum bicolor reference genome: improved assembly, gene annotations, a transcriptome atlas, and signatures of genome organization.</title>
        <authorList>
            <person name="McCormick R.F."/>
            <person name="Truong S.K."/>
            <person name="Sreedasyam A."/>
            <person name="Jenkins J."/>
            <person name="Shu S."/>
            <person name="Sims D."/>
            <person name="Kennedy M."/>
            <person name="Amirebrahimi M."/>
            <person name="Weers B.D."/>
            <person name="McKinley B."/>
            <person name="Mattison A."/>
            <person name="Morishige D.T."/>
            <person name="Grimwood J."/>
            <person name="Schmutz J."/>
            <person name="Mullet J.E."/>
        </authorList>
    </citation>
    <scope>NUCLEOTIDE SEQUENCE [LARGE SCALE GENOMIC DNA]</scope>
    <source>
        <strain evidence="2">cv. BTx623</strain>
    </source>
</reference>
<keyword evidence="2" id="KW-1185">Reference proteome</keyword>
<proteinExistence type="predicted"/>
<protein>
    <submittedName>
        <fullName evidence="1">Uncharacterized protein</fullName>
    </submittedName>
</protein>
<evidence type="ECO:0000313" key="1">
    <source>
        <dbReference type="EMBL" id="OQU90740.1"/>
    </source>
</evidence>
<gene>
    <name evidence="1" type="ORF">SORBI_3001G037150</name>
</gene>
<dbReference type="InParanoid" id="A0A1Z5S470"/>